<reference evidence="8 9" key="1">
    <citation type="submission" date="2016-10" db="EMBL/GenBank/DDBJ databases">
        <title>Comparative genome analysis of multiple Pseudomonas spp. focuses on biocontrol and plant growth promoting traits.</title>
        <authorList>
            <person name="Tao X.-Y."/>
            <person name="Taylor C.G."/>
        </authorList>
    </citation>
    <scope>NUCLEOTIDE SEQUENCE [LARGE SCALE GENOMIC DNA]</scope>
    <source>
        <strain evidence="8 9">28B5</strain>
    </source>
</reference>
<evidence type="ECO:0000256" key="2">
    <source>
        <dbReference type="ARBA" id="ARBA00023125"/>
    </source>
</evidence>
<feature type="compositionally biased region" description="Polar residues" evidence="6">
    <location>
        <begin position="328"/>
        <end position="343"/>
    </location>
</feature>
<dbReference type="EMBL" id="MOBX01000003">
    <property type="protein sequence ID" value="RON85051.1"/>
    <property type="molecule type" value="Genomic_DNA"/>
</dbReference>
<dbReference type="PANTHER" id="PTHR46796">
    <property type="entry name" value="HTH-TYPE TRANSCRIPTIONAL ACTIVATOR RHAS-RELATED"/>
    <property type="match status" value="1"/>
</dbReference>
<evidence type="ECO:0000313" key="9">
    <source>
        <dbReference type="Proteomes" id="UP000285378"/>
    </source>
</evidence>
<keyword evidence="1" id="KW-0805">Transcription regulation</keyword>
<evidence type="ECO:0000256" key="6">
    <source>
        <dbReference type="SAM" id="MobiDB-lite"/>
    </source>
</evidence>
<feature type="region of interest" description="Disordered" evidence="6">
    <location>
        <begin position="322"/>
        <end position="343"/>
    </location>
</feature>
<gene>
    <name evidence="8" type="ORF">BK670_03910</name>
</gene>
<comment type="caution">
    <text evidence="8">The sequence shown here is derived from an EMBL/GenBank/DDBJ whole genome shotgun (WGS) entry which is preliminary data.</text>
</comment>
<dbReference type="PANTHER" id="PTHR46796:SF6">
    <property type="entry name" value="ARAC SUBFAMILY"/>
    <property type="match status" value="1"/>
</dbReference>
<sequence length="343" mass="38864">MNNLACVSTDQVVRSDRLMKWKEFMSDHLGRTPEYIKRLESTSIDPLQDANFQGRLEYGDLGQLRFCRMTASAHRYSRHLSKALDAHDSPRMLILQLAGVSHFEQGQQHSTVAPDEMLLVDCGKPFSVTSTQGCEHFLLLFQGAAGQPTHPGDMHLNGRNGLGRMLMHLISDAYQHYPLLNSHSAALIGDSIAGLLDNALKNKQDEKQLDHDFRFFKQNRLKAYIERHLADRDLSIERIANAEQCSVRSLHRSFQDDLGCSVSEYIWQRRLSRCAEDLRNHEQAHRSLTEIAYAWGYGSSSHFSRHFKSTFGMSPRLFRETASDTRMKSTAASPQAPSISAKA</sequence>
<dbReference type="Proteomes" id="UP000285378">
    <property type="component" value="Unassembled WGS sequence"/>
</dbReference>
<dbReference type="PROSITE" id="PS01124">
    <property type="entry name" value="HTH_ARAC_FAMILY_2"/>
    <property type="match status" value="1"/>
</dbReference>
<dbReference type="Pfam" id="PF12833">
    <property type="entry name" value="HTH_18"/>
    <property type="match status" value="1"/>
</dbReference>
<evidence type="ECO:0000256" key="1">
    <source>
        <dbReference type="ARBA" id="ARBA00023015"/>
    </source>
</evidence>
<dbReference type="InterPro" id="IPR020449">
    <property type="entry name" value="Tscrpt_reg_AraC-type_HTH"/>
</dbReference>
<dbReference type="GO" id="GO:0003700">
    <property type="term" value="F:DNA-binding transcription factor activity"/>
    <property type="evidence" value="ECO:0007669"/>
    <property type="project" value="InterPro"/>
</dbReference>
<dbReference type="PRINTS" id="PR00032">
    <property type="entry name" value="HTHARAC"/>
</dbReference>
<organism evidence="8 9">
    <name type="scientific">Pseudomonas fluorescens</name>
    <dbReference type="NCBI Taxonomy" id="294"/>
    <lineage>
        <taxon>Bacteria</taxon>
        <taxon>Pseudomonadati</taxon>
        <taxon>Pseudomonadota</taxon>
        <taxon>Gammaproteobacteria</taxon>
        <taxon>Pseudomonadales</taxon>
        <taxon>Pseudomonadaceae</taxon>
        <taxon>Pseudomonas</taxon>
    </lineage>
</organism>
<evidence type="ECO:0000256" key="3">
    <source>
        <dbReference type="ARBA" id="ARBA00023159"/>
    </source>
</evidence>
<keyword evidence="2" id="KW-0238">DNA-binding</keyword>
<dbReference type="SMART" id="SM00342">
    <property type="entry name" value="HTH_ARAC"/>
    <property type="match status" value="1"/>
</dbReference>
<evidence type="ECO:0000256" key="4">
    <source>
        <dbReference type="ARBA" id="ARBA00023163"/>
    </source>
</evidence>
<dbReference type="AlphaFoldDB" id="A0A423MKG1"/>
<accession>A0A423MKG1</accession>
<dbReference type="InterPro" id="IPR035418">
    <property type="entry name" value="AraC-bd_2"/>
</dbReference>
<dbReference type="Pfam" id="PF14525">
    <property type="entry name" value="AraC_binding_2"/>
    <property type="match status" value="1"/>
</dbReference>
<proteinExistence type="predicted"/>
<dbReference type="OrthoDB" id="2547276at2"/>
<evidence type="ECO:0000259" key="7">
    <source>
        <dbReference type="PROSITE" id="PS01124"/>
    </source>
</evidence>
<dbReference type="SUPFAM" id="SSF46689">
    <property type="entry name" value="Homeodomain-like"/>
    <property type="match status" value="2"/>
</dbReference>
<dbReference type="InterPro" id="IPR009057">
    <property type="entry name" value="Homeodomain-like_sf"/>
</dbReference>
<name>A0A423MKG1_PSEFL</name>
<dbReference type="Gene3D" id="1.10.10.60">
    <property type="entry name" value="Homeodomain-like"/>
    <property type="match status" value="1"/>
</dbReference>
<dbReference type="GO" id="GO:0043565">
    <property type="term" value="F:sequence-specific DNA binding"/>
    <property type="evidence" value="ECO:0007669"/>
    <property type="project" value="InterPro"/>
</dbReference>
<evidence type="ECO:0000256" key="5">
    <source>
        <dbReference type="ARBA" id="ARBA00037345"/>
    </source>
</evidence>
<protein>
    <submittedName>
        <fullName evidence="8">AraC family transcriptional regulator</fullName>
    </submittedName>
</protein>
<evidence type="ECO:0000313" key="8">
    <source>
        <dbReference type="EMBL" id="RON85051.1"/>
    </source>
</evidence>
<comment type="function">
    <text evidence="5">Regulatory protein of the TOL plasmid xyl operons. XylS activates the xylXYZLTEGFJQKIH operon required for the degradation of toluene, m-xylene and p-xylene.</text>
</comment>
<keyword evidence="4" id="KW-0804">Transcription</keyword>
<feature type="domain" description="HTH araC/xylS-type" evidence="7">
    <location>
        <begin position="219"/>
        <end position="321"/>
    </location>
</feature>
<keyword evidence="3" id="KW-0010">Activator</keyword>
<dbReference type="InterPro" id="IPR018060">
    <property type="entry name" value="HTH_AraC"/>
</dbReference>
<dbReference type="InterPro" id="IPR050204">
    <property type="entry name" value="AraC_XylS_family_regulators"/>
</dbReference>
<dbReference type="RefSeq" id="WP_123448701.1">
    <property type="nucleotide sequence ID" value="NZ_MOBX01000003.1"/>
</dbReference>